<protein>
    <submittedName>
        <fullName evidence="2">Uncharacterized protein</fullName>
    </submittedName>
</protein>
<dbReference type="AlphaFoldDB" id="A0A0J9UZC9"/>
<feature type="compositionally biased region" description="Polar residues" evidence="1">
    <location>
        <begin position="210"/>
        <end position="227"/>
    </location>
</feature>
<accession>A0A0J9UZC9</accession>
<proteinExistence type="predicted"/>
<dbReference type="KEGG" id="fox:FOXG_06261"/>
<name>A0A0J9UZC9_FUSO4</name>
<evidence type="ECO:0000313" key="2">
    <source>
        <dbReference type="EMBL" id="KNB03966.1"/>
    </source>
</evidence>
<feature type="region of interest" description="Disordered" evidence="1">
    <location>
        <begin position="204"/>
        <end position="227"/>
    </location>
</feature>
<dbReference type="EMBL" id="DS231701">
    <property type="protein sequence ID" value="KNB03966.1"/>
    <property type="molecule type" value="Genomic_DNA"/>
</dbReference>
<dbReference type="Proteomes" id="UP000009097">
    <property type="component" value="Unassembled WGS sequence"/>
</dbReference>
<dbReference type="VEuPathDB" id="FungiDB:FOXG_06261"/>
<dbReference type="RefSeq" id="XP_018242011.1">
    <property type="nucleotide sequence ID" value="XM_018384851.1"/>
</dbReference>
<evidence type="ECO:0000313" key="3">
    <source>
        <dbReference type="Proteomes" id="UP000009097"/>
    </source>
</evidence>
<evidence type="ECO:0000256" key="1">
    <source>
        <dbReference type="SAM" id="MobiDB-lite"/>
    </source>
</evidence>
<organism evidence="2 3">
    <name type="scientific">Fusarium oxysporum f. sp. lycopersici (strain 4287 / CBS 123668 / FGSC 9935 / NRRL 34936)</name>
    <name type="common">Fusarium vascular wilt of tomato</name>
    <dbReference type="NCBI Taxonomy" id="426428"/>
    <lineage>
        <taxon>Eukaryota</taxon>
        <taxon>Fungi</taxon>
        <taxon>Dikarya</taxon>
        <taxon>Ascomycota</taxon>
        <taxon>Pezizomycotina</taxon>
        <taxon>Sordariomycetes</taxon>
        <taxon>Hypocreomycetidae</taxon>
        <taxon>Hypocreales</taxon>
        <taxon>Nectriaceae</taxon>
        <taxon>Fusarium</taxon>
        <taxon>Fusarium oxysporum species complex</taxon>
    </lineage>
</organism>
<feature type="region of interest" description="Disordered" evidence="1">
    <location>
        <begin position="62"/>
        <end position="81"/>
    </location>
</feature>
<gene>
    <name evidence="2" type="ORF">FOXG_06261</name>
</gene>
<reference evidence="2" key="2">
    <citation type="journal article" date="2010" name="Nature">
        <title>Comparative genomics reveals mobile pathogenicity chromosomes in Fusarium.</title>
        <authorList>
            <person name="Ma L.J."/>
            <person name="van der Does H.C."/>
            <person name="Borkovich K.A."/>
            <person name="Coleman J.J."/>
            <person name="Daboussi M.J."/>
            <person name="Di Pietro A."/>
            <person name="Dufresne M."/>
            <person name="Freitag M."/>
            <person name="Grabherr M."/>
            <person name="Henrissat B."/>
            <person name="Houterman P.M."/>
            <person name="Kang S."/>
            <person name="Shim W.B."/>
            <person name="Woloshuk C."/>
            <person name="Xie X."/>
            <person name="Xu J.R."/>
            <person name="Antoniw J."/>
            <person name="Baker S.E."/>
            <person name="Bluhm B.H."/>
            <person name="Breakspear A."/>
            <person name="Brown D.W."/>
            <person name="Butchko R.A."/>
            <person name="Chapman S."/>
            <person name="Coulson R."/>
            <person name="Coutinho P.M."/>
            <person name="Danchin E.G."/>
            <person name="Diener A."/>
            <person name="Gale L.R."/>
            <person name="Gardiner D.M."/>
            <person name="Goff S."/>
            <person name="Hammond-Kosack K.E."/>
            <person name="Hilburn K."/>
            <person name="Hua-Van A."/>
            <person name="Jonkers W."/>
            <person name="Kazan K."/>
            <person name="Kodira C.D."/>
            <person name="Koehrsen M."/>
            <person name="Kumar L."/>
            <person name="Lee Y.H."/>
            <person name="Li L."/>
            <person name="Manners J.M."/>
            <person name="Miranda-Saavedra D."/>
            <person name="Mukherjee M."/>
            <person name="Park G."/>
            <person name="Park J."/>
            <person name="Park S.Y."/>
            <person name="Proctor R.H."/>
            <person name="Regev A."/>
            <person name="Ruiz-Roldan M.C."/>
            <person name="Sain D."/>
            <person name="Sakthikumar S."/>
            <person name="Sykes S."/>
            <person name="Schwartz D.C."/>
            <person name="Turgeon B.G."/>
            <person name="Wapinski I."/>
            <person name="Yoder O."/>
            <person name="Young S."/>
            <person name="Zeng Q."/>
            <person name="Zhou S."/>
            <person name="Galagan J."/>
            <person name="Cuomo C.A."/>
            <person name="Kistler H.C."/>
            <person name="Rep M."/>
        </authorList>
    </citation>
    <scope>NUCLEOTIDE SEQUENCE [LARGE SCALE GENOMIC DNA]</scope>
    <source>
        <strain evidence="2">4287</strain>
    </source>
</reference>
<dbReference type="GeneID" id="28948165"/>
<reference evidence="2" key="1">
    <citation type="submission" date="2007-04" db="EMBL/GenBank/DDBJ databases">
        <authorList>
            <consortium name="The Broad Institute Genome Sequencing Platform"/>
            <person name="Birren B."/>
            <person name="Lander E."/>
            <person name="Galagan J."/>
            <person name="Nusbaum C."/>
            <person name="Devon K."/>
            <person name="Ma L.-J."/>
            <person name="Jaffe D."/>
            <person name="Butler J."/>
            <person name="Alvarez P."/>
            <person name="Gnerre S."/>
            <person name="Grabherr M."/>
            <person name="Kleber M."/>
            <person name="Mauceli E."/>
            <person name="Brockman W."/>
            <person name="MacCallum I.A."/>
            <person name="Young S."/>
            <person name="LaButti K."/>
            <person name="DeCaprio D."/>
            <person name="Crawford M."/>
            <person name="Koehrsen M."/>
            <person name="Engels R."/>
            <person name="Montgomery P."/>
            <person name="Pearson M."/>
            <person name="Howarth C."/>
            <person name="Larson L."/>
            <person name="White J."/>
            <person name="O'Leary S."/>
            <person name="Kodira C."/>
            <person name="Zeng Q."/>
            <person name="Yandava C."/>
            <person name="Alvarado L."/>
            <person name="Kistler C."/>
            <person name="Shim W.-B."/>
            <person name="Kang S."/>
            <person name="Woloshuk C."/>
        </authorList>
    </citation>
    <scope>NUCLEOTIDE SEQUENCE</scope>
    <source>
        <strain evidence="2">4287</strain>
    </source>
</reference>
<sequence>MGLISTFPNFRPDRPTTPFSALTSRSVCAYDEPATSATPPFLLPRSVPTASMPVAPSAPVTLPNEAKPRLSPAVSDVPLSSKPTRRTPLLFPTTLTPLTRRRSSLLDLARQVVRTWFTRSLVNACEGPVMNVRLCLSLVIKPVRSVATFAALTVLEIPPRRRSIHMVILEMNSVLAVCHTMSVRSARLYSQPVLKMEPNAQNVVRRKQTTRPVSNPAKSNLNQTRRY</sequence>